<dbReference type="PANTHER" id="PTHR43646">
    <property type="entry name" value="GLYCOSYLTRANSFERASE"/>
    <property type="match status" value="1"/>
</dbReference>
<accession>A0A146GEI8</accession>
<dbReference type="EMBL" id="BDCO01000002">
    <property type="protein sequence ID" value="GAT34898.1"/>
    <property type="molecule type" value="Genomic_DNA"/>
</dbReference>
<dbReference type="PANTHER" id="PTHR43646:SF2">
    <property type="entry name" value="GLYCOSYLTRANSFERASE 2-LIKE DOMAIN-CONTAINING PROTEIN"/>
    <property type="match status" value="1"/>
</dbReference>
<dbReference type="CDD" id="cd00761">
    <property type="entry name" value="Glyco_tranf_GTA_type"/>
    <property type="match status" value="1"/>
</dbReference>
<comment type="subcellular location">
    <subcellularLocation>
        <location evidence="1">Cell membrane</location>
    </subcellularLocation>
</comment>
<gene>
    <name evidence="7" type="ORF">TSACC_23332</name>
</gene>
<dbReference type="SUPFAM" id="SSF53448">
    <property type="entry name" value="Nucleotide-diphospho-sugar transferases"/>
    <property type="match status" value="1"/>
</dbReference>
<sequence length="325" mass="35504">MHLSIIIPVGDDPDGLAQTLDSLLPEVRSQYDIEVIVANDGGHAGVEKICRDREVKCLSIRPNRGSYNARNEGADVALGEVLGFIDAGITVCPGWCAMARQAAVSADYIAGDIRHGPLEHDGAVAIYQDLFSFKIERLFSEAKFGPTANVVVRKDVFVKAGKFDGRLRSSGDLEFGSRLASAGSYRQCFDVERYVVHPYRSLEGILKKQMRLVMGTRHLARLHPERFSSRLIGRGARFKLLLPPAHFWLLCPGRSGRGIGPSEVARLREASLTTRVGVYLVAYAVKLATWVGYASPLKNPDAFEWKVEPALSSEAPASAPAGIRS</sequence>
<keyword evidence="2" id="KW-1003">Cell membrane</keyword>
<dbReference type="Pfam" id="PF00535">
    <property type="entry name" value="Glycos_transf_2"/>
    <property type="match status" value="1"/>
</dbReference>
<dbReference type="AlphaFoldDB" id="A0A146GEI8"/>
<evidence type="ECO:0000313" key="8">
    <source>
        <dbReference type="Proteomes" id="UP000076023"/>
    </source>
</evidence>
<evidence type="ECO:0000256" key="1">
    <source>
        <dbReference type="ARBA" id="ARBA00004236"/>
    </source>
</evidence>
<comment type="caution">
    <text evidence="7">The sequence shown here is derived from an EMBL/GenBank/DDBJ whole genome shotgun (WGS) entry which is preliminary data.</text>
</comment>
<dbReference type="InterPro" id="IPR029044">
    <property type="entry name" value="Nucleotide-diphossugar_trans"/>
</dbReference>
<dbReference type="InParanoid" id="A0A146GEI8"/>
<keyword evidence="5" id="KW-0472">Membrane</keyword>
<evidence type="ECO:0000259" key="6">
    <source>
        <dbReference type="Pfam" id="PF00535"/>
    </source>
</evidence>
<keyword evidence="4 7" id="KW-0808">Transferase</keyword>
<evidence type="ECO:0000256" key="5">
    <source>
        <dbReference type="ARBA" id="ARBA00023136"/>
    </source>
</evidence>
<dbReference type="GO" id="GO:0005886">
    <property type="term" value="C:plasma membrane"/>
    <property type="evidence" value="ECO:0007669"/>
    <property type="project" value="UniProtKB-SubCell"/>
</dbReference>
<dbReference type="Gene3D" id="3.90.550.10">
    <property type="entry name" value="Spore Coat Polysaccharide Biosynthesis Protein SpsA, Chain A"/>
    <property type="match status" value="1"/>
</dbReference>
<evidence type="ECO:0000256" key="3">
    <source>
        <dbReference type="ARBA" id="ARBA00022676"/>
    </source>
</evidence>
<evidence type="ECO:0000256" key="4">
    <source>
        <dbReference type="ARBA" id="ARBA00022679"/>
    </source>
</evidence>
<proteinExistence type="predicted"/>
<dbReference type="STRING" id="690879.TSACC_23332"/>
<dbReference type="GO" id="GO:0016757">
    <property type="term" value="F:glycosyltransferase activity"/>
    <property type="evidence" value="ECO:0007669"/>
    <property type="project" value="UniProtKB-KW"/>
</dbReference>
<dbReference type="RefSeq" id="WP_075080491.1">
    <property type="nucleotide sequence ID" value="NZ_BDCO01000002.1"/>
</dbReference>
<reference evidence="8" key="1">
    <citation type="journal article" date="2017" name="Genome Announc.">
        <title>Draft Genome Sequence of Terrimicrobium sacchariphilum NM-5T, a Facultative Anaerobic Soil Bacterium of the Class Spartobacteria.</title>
        <authorList>
            <person name="Qiu Y.L."/>
            <person name="Tourlousse D.M."/>
            <person name="Matsuura N."/>
            <person name="Ohashi A."/>
            <person name="Sekiguchi Y."/>
        </authorList>
    </citation>
    <scope>NUCLEOTIDE SEQUENCE [LARGE SCALE GENOMIC DNA]</scope>
    <source>
        <strain evidence="8">NM-5</strain>
    </source>
</reference>
<dbReference type="Proteomes" id="UP000076023">
    <property type="component" value="Unassembled WGS sequence"/>
</dbReference>
<protein>
    <submittedName>
        <fullName evidence="7">Glycosyl transferase family 2</fullName>
    </submittedName>
</protein>
<dbReference type="InterPro" id="IPR001173">
    <property type="entry name" value="Glyco_trans_2-like"/>
</dbReference>
<organism evidence="7 8">
    <name type="scientific">Terrimicrobium sacchariphilum</name>
    <dbReference type="NCBI Taxonomy" id="690879"/>
    <lineage>
        <taxon>Bacteria</taxon>
        <taxon>Pseudomonadati</taxon>
        <taxon>Verrucomicrobiota</taxon>
        <taxon>Terrimicrobiia</taxon>
        <taxon>Terrimicrobiales</taxon>
        <taxon>Terrimicrobiaceae</taxon>
        <taxon>Terrimicrobium</taxon>
    </lineage>
</organism>
<feature type="domain" description="Glycosyltransferase 2-like" evidence="6">
    <location>
        <begin position="4"/>
        <end position="120"/>
    </location>
</feature>
<keyword evidence="8" id="KW-1185">Reference proteome</keyword>
<name>A0A146GEI8_TERSA</name>
<keyword evidence="3" id="KW-0328">Glycosyltransferase</keyword>
<dbReference type="OrthoDB" id="9800276at2"/>
<evidence type="ECO:0000256" key="2">
    <source>
        <dbReference type="ARBA" id="ARBA00022475"/>
    </source>
</evidence>
<evidence type="ECO:0000313" key="7">
    <source>
        <dbReference type="EMBL" id="GAT34898.1"/>
    </source>
</evidence>